<evidence type="ECO:0000313" key="3">
    <source>
        <dbReference type="Proteomes" id="UP001203945"/>
    </source>
</evidence>
<keyword evidence="1" id="KW-1133">Transmembrane helix</keyword>
<comment type="caution">
    <text evidence="2">The sequence shown here is derived from an EMBL/GenBank/DDBJ whole genome shotgun (WGS) entry which is preliminary data.</text>
</comment>
<gene>
    <name evidence="2" type="ORF">MLD63_04440</name>
</gene>
<name>A0ABT1MS18_9RHOB</name>
<dbReference type="RefSeq" id="WP_255328688.1">
    <property type="nucleotide sequence ID" value="NZ_JAKZEU010000002.1"/>
</dbReference>
<accession>A0ABT1MS18</accession>
<dbReference type="Pfam" id="PF20044">
    <property type="entry name" value="DUF6446"/>
    <property type="match status" value="1"/>
</dbReference>
<dbReference type="Proteomes" id="UP001203945">
    <property type="component" value="Unassembled WGS sequence"/>
</dbReference>
<keyword evidence="1" id="KW-0472">Membrane</keyword>
<reference evidence="2 3" key="1">
    <citation type="submission" date="2022-03" db="EMBL/GenBank/DDBJ databases">
        <authorList>
            <person name="He Y."/>
        </authorList>
    </citation>
    <scope>NUCLEOTIDE SEQUENCE [LARGE SCALE GENOMIC DNA]</scope>
    <source>
        <strain evidence="2 3">TK19116</strain>
    </source>
</reference>
<proteinExistence type="predicted"/>
<organism evidence="2 3">
    <name type="scientific">Paracoccus albicereus</name>
    <dbReference type="NCBI Taxonomy" id="2922394"/>
    <lineage>
        <taxon>Bacteria</taxon>
        <taxon>Pseudomonadati</taxon>
        <taxon>Pseudomonadota</taxon>
        <taxon>Alphaproteobacteria</taxon>
        <taxon>Rhodobacterales</taxon>
        <taxon>Paracoccaceae</taxon>
        <taxon>Paracoccus</taxon>
    </lineage>
</organism>
<protein>
    <submittedName>
        <fullName evidence="2">DUF6446 family protein</fullName>
    </submittedName>
</protein>
<evidence type="ECO:0000256" key="1">
    <source>
        <dbReference type="SAM" id="Phobius"/>
    </source>
</evidence>
<keyword evidence="3" id="KW-1185">Reference proteome</keyword>
<dbReference type="InterPro" id="IPR045616">
    <property type="entry name" value="DUF6446"/>
</dbReference>
<dbReference type="EMBL" id="JAKZEU010000002">
    <property type="protein sequence ID" value="MCQ0969676.1"/>
    <property type="molecule type" value="Genomic_DNA"/>
</dbReference>
<feature type="transmembrane region" description="Helical" evidence="1">
    <location>
        <begin position="6"/>
        <end position="25"/>
    </location>
</feature>
<evidence type="ECO:0000313" key="2">
    <source>
        <dbReference type="EMBL" id="MCQ0969676.1"/>
    </source>
</evidence>
<keyword evidence="1" id="KW-0812">Transmembrane</keyword>
<sequence length="158" mass="17036">MNWGRIAVIAIAASAIIGGAGLYYLQVYGFYSRIDPEGVELTAAIDGDQIPLPIASFEGIDATSSPLRWRACAHLATPVDETTLTPYPDATPLNGPGWFDCYDAGHITEDLASGAATAYLGTSEIRPDVDRVIAIYPDGRAFGWHQYNDKDPERGVMD</sequence>